<evidence type="ECO:0000259" key="1">
    <source>
        <dbReference type="PROSITE" id="PS50943"/>
    </source>
</evidence>
<dbReference type="GO" id="GO:0003677">
    <property type="term" value="F:DNA binding"/>
    <property type="evidence" value="ECO:0007669"/>
    <property type="project" value="InterPro"/>
</dbReference>
<dbReference type="KEGG" id="pph:Ppha_0601"/>
<dbReference type="HOGENOM" id="CLU_066192_18_0_10"/>
<dbReference type="SUPFAM" id="SSF47413">
    <property type="entry name" value="lambda repressor-like DNA-binding domains"/>
    <property type="match status" value="1"/>
</dbReference>
<protein>
    <submittedName>
        <fullName evidence="2">Transcriptional regulator, XRE family</fullName>
    </submittedName>
</protein>
<organism evidence="2 3">
    <name type="scientific">Pelodictyon phaeoclathratiforme (strain DSM 5477 / BU-1)</name>
    <dbReference type="NCBI Taxonomy" id="324925"/>
    <lineage>
        <taxon>Bacteria</taxon>
        <taxon>Pseudomonadati</taxon>
        <taxon>Chlorobiota</taxon>
        <taxon>Chlorobiia</taxon>
        <taxon>Chlorobiales</taxon>
        <taxon>Chlorobiaceae</taxon>
        <taxon>Chlorobium/Pelodictyon group</taxon>
        <taxon>Pelodictyon</taxon>
    </lineage>
</organism>
<reference evidence="2 3" key="1">
    <citation type="submission" date="2008-06" db="EMBL/GenBank/DDBJ databases">
        <title>Complete sequence of Pelodictyon phaeoclathratiforme BU-1.</title>
        <authorList>
            <consortium name="US DOE Joint Genome Institute"/>
            <person name="Lucas S."/>
            <person name="Copeland A."/>
            <person name="Lapidus A."/>
            <person name="Glavina del Rio T."/>
            <person name="Dalin E."/>
            <person name="Tice H."/>
            <person name="Bruce D."/>
            <person name="Goodwin L."/>
            <person name="Pitluck S."/>
            <person name="Schmutz J."/>
            <person name="Larimer F."/>
            <person name="Land M."/>
            <person name="Hauser L."/>
            <person name="Kyrpides N."/>
            <person name="Mikhailova N."/>
            <person name="Liu Z."/>
            <person name="Li T."/>
            <person name="Zhao F."/>
            <person name="Overmann J."/>
            <person name="Bryant D.A."/>
            <person name="Richardson P."/>
        </authorList>
    </citation>
    <scope>NUCLEOTIDE SEQUENCE [LARGE SCALE GENOMIC DNA]</scope>
    <source>
        <strain evidence="3">DSM 5477 / BU-1</strain>
    </source>
</reference>
<dbReference type="InterPro" id="IPR001387">
    <property type="entry name" value="Cro/C1-type_HTH"/>
</dbReference>
<dbReference type="OrthoDB" id="337567at2"/>
<dbReference type="SMART" id="SM00530">
    <property type="entry name" value="HTH_XRE"/>
    <property type="match status" value="1"/>
</dbReference>
<dbReference type="Gene3D" id="1.10.260.40">
    <property type="entry name" value="lambda repressor-like DNA-binding domains"/>
    <property type="match status" value="1"/>
</dbReference>
<dbReference type="EMBL" id="CP001110">
    <property type="protein sequence ID" value="ACF42907.1"/>
    <property type="molecule type" value="Genomic_DNA"/>
</dbReference>
<gene>
    <name evidence="2" type="ordered locus">Ppha_0601</name>
</gene>
<dbReference type="CDD" id="cd00093">
    <property type="entry name" value="HTH_XRE"/>
    <property type="match status" value="1"/>
</dbReference>
<dbReference type="PROSITE" id="PS50943">
    <property type="entry name" value="HTH_CROC1"/>
    <property type="match status" value="1"/>
</dbReference>
<dbReference type="Proteomes" id="UP000002724">
    <property type="component" value="Chromosome"/>
</dbReference>
<evidence type="ECO:0000313" key="2">
    <source>
        <dbReference type="EMBL" id="ACF42907.1"/>
    </source>
</evidence>
<proteinExistence type="predicted"/>
<evidence type="ECO:0000313" key="3">
    <source>
        <dbReference type="Proteomes" id="UP000002724"/>
    </source>
</evidence>
<sequence>MDDLKYQPVPYNVEEEICKNLQDENFRREYEALEPKYALIRELLSARQLSGMTQEAVALKIGTTKSAISRLESGSKHSPSLTTLRKYAEAVNCELEIKLKPKQQPKTI</sequence>
<dbReference type="Pfam" id="PF01381">
    <property type="entry name" value="HTH_3"/>
    <property type="match status" value="1"/>
</dbReference>
<name>B4SDG8_PELPB</name>
<accession>B4SDG8</accession>
<dbReference type="STRING" id="324925.Ppha_0601"/>
<dbReference type="eggNOG" id="COG1396">
    <property type="taxonomic scope" value="Bacteria"/>
</dbReference>
<feature type="domain" description="HTH cro/C1-type" evidence="1">
    <location>
        <begin position="43"/>
        <end position="98"/>
    </location>
</feature>
<keyword evidence="3" id="KW-1185">Reference proteome</keyword>
<dbReference type="AlphaFoldDB" id="B4SDG8"/>
<dbReference type="InterPro" id="IPR010982">
    <property type="entry name" value="Lambda_DNA-bd_dom_sf"/>
</dbReference>
<dbReference type="RefSeq" id="WP_012507402.1">
    <property type="nucleotide sequence ID" value="NC_011060.1"/>
</dbReference>